<dbReference type="AlphaFoldDB" id="A0A0D9Y7C2"/>
<proteinExistence type="predicted"/>
<protein>
    <submittedName>
        <fullName evidence="2">Uncharacterized protein</fullName>
    </submittedName>
</protein>
<feature type="compositionally biased region" description="Basic and acidic residues" evidence="1">
    <location>
        <begin position="104"/>
        <end position="116"/>
    </location>
</feature>
<accession>A0A0D9Y7C2</accession>
<reference evidence="2" key="3">
    <citation type="submission" date="2018-05" db="EMBL/GenBank/DDBJ databases">
        <title>OgluRS3 (Oryza glumaepatula Reference Sequence Version 3).</title>
        <authorList>
            <person name="Zhang J."/>
            <person name="Kudrna D."/>
            <person name="Lee S."/>
            <person name="Talag J."/>
            <person name="Welchert J."/>
            <person name="Wing R.A."/>
        </authorList>
    </citation>
    <scope>NUCLEOTIDE SEQUENCE [LARGE SCALE GENOMIC DNA]</scope>
</reference>
<organism evidence="2">
    <name type="scientific">Oryza glumipatula</name>
    <dbReference type="NCBI Taxonomy" id="40148"/>
    <lineage>
        <taxon>Eukaryota</taxon>
        <taxon>Viridiplantae</taxon>
        <taxon>Streptophyta</taxon>
        <taxon>Embryophyta</taxon>
        <taxon>Tracheophyta</taxon>
        <taxon>Spermatophyta</taxon>
        <taxon>Magnoliopsida</taxon>
        <taxon>Liliopsida</taxon>
        <taxon>Poales</taxon>
        <taxon>Poaceae</taxon>
        <taxon>BOP clade</taxon>
        <taxon>Oryzoideae</taxon>
        <taxon>Oryzeae</taxon>
        <taxon>Oryzinae</taxon>
        <taxon>Oryza</taxon>
    </lineage>
</organism>
<feature type="region of interest" description="Disordered" evidence="1">
    <location>
        <begin position="104"/>
        <end position="129"/>
    </location>
</feature>
<reference evidence="2" key="2">
    <citation type="submission" date="2015-04" db="UniProtKB">
        <authorList>
            <consortium name="EnsemblPlants"/>
        </authorList>
    </citation>
    <scope>IDENTIFICATION</scope>
</reference>
<keyword evidence="3" id="KW-1185">Reference proteome</keyword>
<dbReference type="EnsemblPlants" id="OGLUM01G14340.1">
    <property type="protein sequence ID" value="OGLUM01G14340.1"/>
    <property type="gene ID" value="OGLUM01G14340"/>
</dbReference>
<evidence type="ECO:0000313" key="3">
    <source>
        <dbReference type="Proteomes" id="UP000026961"/>
    </source>
</evidence>
<evidence type="ECO:0000256" key="1">
    <source>
        <dbReference type="SAM" id="MobiDB-lite"/>
    </source>
</evidence>
<dbReference type="Gramene" id="OGLUM01G14340.1">
    <property type="protein sequence ID" value="OGLUM01G14340.1"/>
    <property type="gene ID" value="OGLUM01G14340"/>
</dbReference>
<dbReference type="HOGENOM" id="CLU_1398295_0_0_1"/>
<name>A0A0D9Y7C2_9ORYZ</name>
<reference evidence="2" key="1">
    <citation type="submission" date="2013-08" db="EMBL/GenBank/DDBJ databases">
        <title>Oryza genome evolution.</title>
        <authorList>
            <person name="Wing R.A."/>
            <person name="Panaud O."/>
            <person name="Oliveira A.C."/>
        </authorList>
    </citation>
    <scope>NUCLEOTIDE SEQUENCE</scope>
</reference>
<dbReference type="Proteomes" id="UP000026961">
    <property type="component" value="Chromosome 1"/>
</dbReference>
<evidence type="ECO:0000313" key="2">
    <source>
        <dbReference type="EnsemblPlants" id="OGLUM01G14340.1"/>
    </source>
</evidence>
<sequence>MEVGFEEVGRAGEVVFRAGDGEETGMQVAWSARDAADKWPMVWVPVRVAAGWARRSSWERVTPAGEVLMAAAQASAGILAKPSDDDLLSFEAFGIFWGRRPCGEEEGGGKGGEHGPNRTRISARPTRPRRCPPLLSRILRSCPLPLPRRSECLGFITVGSSASASKMGDEATKLLTNGVLTNISPSPRATATSVS</sequence>